<evidence type="ECO:0000313" key="2">
    <source>
        <dbReference type="EMBL" id="RLM98860.1"/>
    </source>
</evidence>
<keyword evidence="3" id="KW-1185">Reference proteome</keyword>
<dbReference type="Proteomes" id="UP000275267">
    <property type="component" value="Unassembled WGS sequence"/>
</dbReference>
<sequence>MAQRVPAVGSSAAGVAGEAPRYVGSLHTSEWFNTAGRSVKTGLIACVIISQWTWEATILQSSNVAGRYGVAGPFWHASGATVQVLLFGAIAIEVKREAPSAHSDPPVEDRQVGPAGHGRDRCALAGGEVQLAPATSPCGRRYGVAIAWGTVGSAVIIVLPLVGSWGTICKVCAGMFTSDGVYERLDEVNLRLKAIMVAMPEAEKRYQQMQQDQQNTPWRRRTWPPPPMAQTKMMILQLQR</sequence>
<dbReference type="InterPro" id="IPR038377">
    <property type="entry name" value="Na/Glc_symporter_sf"/>
</dbReference>
<dbReference type="STRING" id="4540.A0A3L6R990"/>
<keyword evidence="1" id="KW-0813">Transport</keyword>
<reference evidence="3" key="1">
    <citation type="journal article" date="2019" name="Nat. Commun.">
        <title>The genome of broomcorn millet.</title>
        <authorList>
            <person name="Zou C."/>
            <person name="Miki D."/>
            <person name="Li D."/>
            <person name="Tang Q."/>
            <person name="Xiao L."/>
            <person name="Rajput S."/>
            <person name="Deng P."/>
            <person name="Jia W."/>
            <person name="Huang R."/>
            <person name="Zhang M."/>
            <person name="Sun Y."/>
            <person name="Hu J."/>
            <person name="Fu X."/>
            <person name="Schnable P.S."/>
            <person name="Li F."/>
            <person name="Zhang H."/>
            <person name="Feng B."/>
            <person name="Zhu X."/>
            <person name="Liu R."/>
            <person name="Schnable J.C."/>
            <person name="Zhu J.-K."/>
            <person name="Zhang H."/>
        </authorList>
    </citation>
    <scope>NUCLEOTIDE SEQUENCE [LARGE SCALE GENOMIC DNA]</scope>
</reference>
<gene>
    <name evidence="2" type="ORF">C2845_PM06G12570</name>
</gene>
<accession>A0A3L6R990</accession>
<dbReference type="GO" id="GO:0015204">
    <property type="term" value="F:urea transmembrane transporter activity"/>
    <property type="evidence" value="ECO:0007669"/>
    <property type="project" value="InterPro"/>
</dbReference>
<organism evidence="2 3">
    <name type="scientific">Panicum miliaceum</name>
    <name type="common">Proso millet</name>
    <name type="synonym">Broomcorn millet</name>
    <dbReference type="NCBI Taxonomy" id="4540"/>
    <lineage>
        <taxon>Eukaryota</taxon>
        <taxon>Viridiplantae</taxon>
        <taxon>Streptophyta</taxon>
        <taxon>Embryophyta</taxon>
        <taxon>Tracheophyta</taxon>
        <taxon>Spermatophyta</taxon>
        <taxon>Magnoliopsida</taxon>
        <taxon>Liliopsida</taxon>
        <taxon>Poales</taxon>
        <taxon>Poaceae</taxon>
        <taxon>PACMAD clade</taxon>
        <taxon>Panicoideae</taxon>
        <taxon>Panicodae</taxon>
        <taxon>Paniceae</taxon>
        <taxon>Panicinae</taxon>
        <taxon>Panicum</taxon>
        <taxon>Panicum sect. Panicum</taxon>
    </lineage>
</organism>
<dbReference type="Gene3D" id="1.20.1730.10">
    <property type="entry name" value="Sodium/glucose cotransporter"/>
    <property type="match status" value="1"/>
</dbReference>
<dbReference type="EMBL" id="PQIB02000009">
    <property type="protein sequence ID" value="RLM98860.1"/>
    <property type="molecule type" value="Genomic_DNA"/>
</dbReference>
<evidence type="ECO:0000256" key="1">
    <source>
        <dbReference type="ARBA" id="ARBA00022448"/>
    </source>
</evidence>
<name>A0A3L6R990_PANMI</name>
<evidence type="ECO:0000313" key="3">
    <source>
        <dbReference type="Proteomes" id="UP000275267"/>
    </source>
</evidence>
<dbReference type="OrthoDB" id="1696920at2759"/>
<dbReference type="PANTHER" id="PTHR46154:SF4">
    <property type="entry name" value="UREA ACTIVE TRANSPORTER"/>
    <property type="match status" value="1"/>
</dbReference>
<dbReference type="AlphaFoldDB" id="A0A3L6R990"/>
<comment type="caution">
    <text evidence="2">The sequence shown here is derived from an EMBL/GenBank/DDBJ whole genome shotgun (WGS) entry which is preliminary data.</text>
</comment>
<dbReference type="InterPro" id="IPR031155">
    <property type="entry name" value="DUR"/>
</dbReference>
<protein>
    <submittedName>
        <fullName evidence="2">Urea-proton symporter DUR3-like</fullName>
    </submittedName>
</protein>
<dbReference type="GO" id="GO:0005886">
    <property type="term" value="C:plasma membrane"/>
    <property type="evidence" value="ECO:0007669"/>
    <property type="project" value="TreeGrafter"/>
</dbReference>
<dbReference type="PANTHER" id="PTHR46154">
    <property type="match status" value="1"/>
</dbReference>
<proteinExistence type="predicted"/>